<dbReference type="AlphaFoldDB" id="A0AAD4K8T1"/>
<proteinExistence type="predicted"/>
<feature type="chain" id="PRO_5041909601" description="CLIP domain-containing serine protease" evidence="1">
    <location>
        <begin position="20"/>
        <end position="352"/>
    </location>
</feature>
<dbReference type="EMBL" id="JAJJHW010000095">
    <property type="protein sequence ID" value="KAH8386389.1"/>
    <property type="molecule type" value="Genomic_DNA"/>
</dbReference>
<name>A0AAD4K8T1_9MUSC</name>
<reference evidence="2" key="1">
    <citation type="journal article" date="2021" name="Mol. Ecol. Resour.">
        <title>Phylogenomic analyses of the genus Drosophila reveals genomic signals of climate adaptation.</title>
        <authorList>
            <person name="Li F."/>
            <person name="Rane R.V."/>
            <person name="Luria V."/>
            <person name="Xiong Z."/>
            <person name="Chen J."/>
            <person name="Li Z."/>
            <person name="Catullo R.A."/>
            <person name="Griffin P.C."/>
            <person name="Schiffer M."/>
            <person name="Pearce S."/>
            <person name="Lee S.F."/>
            <person name="McElroy K."/>
            <person name="Stocker A."/>
            <person name="Shirriffs J."/>
            <person name="Cockerell F."/>
            <person name="Coppin C."/>
            <person name="Sgro C.M."/>
            <person name="Karger A."/>
            <person name="Cain J.W."/>
            <person name="Weber J.A."/>
            <person name="Santpere G."/>
            <person name="Kirschner M.W."/>
            <person name="Hoffmann A.A."/>
            <person name="Oakeshott J.G."/>
            <person name="Zhang G."/>
        </authorList>
    </citation>
    <scope>NUCLEOTIDE SEQUENCE</scope>
    <source>
        <strain evidence="2">BGI-SZ-2011g</strain>
    </source>
</reference>
<accession>A0AAD4K8T1</accession>
<feature type="signal peptide" evidence="1">
    <location>
        <begin position="1"/>
        <end position="19"/>
    </location>
</feature>
<evidence type="ECO:0000313" key="3">
    <source>
        <dbReference type="Proteomes" id="UP001200034"/>
    </source>
</evidence>
<evidence type="ECO:0008006" key="4">
    <source>
        <dbReference type="Google" id="ProtNLM"/>
    </source>
</evidence>
<keyword evidence="1" id="KW-0732">Signal</keyword>
<dbReference type="SUPFAM" id="SSF50494">
    <property type="entry name" value="Trypsin-like serine proteases"/>
    <property type="match status" value="1"/>
</dbReference>
<protein>
    <recommendedName>
        <fullName evidence="4">CLIP domain-containing serine protease</fullName>
    </recommendedName>
</protein>
<dbReference type="InterPro" id="IPR043504">
    <property type="entry name" value="Peptidase_S1_PA_chymotrypsin"/>
</dbReference>
<organism evidence="2 3">
    <name type="scientific">Drosophila rubida</name>
    <dbReference type="NCBI Taxonomy" id="30044"/>
    <lineage>
        <taxon>Eukaryota</taxon>
        <taxon>Metazoa</taxon>
        <taxon>Ecdysozoa</taxon>
        <taxon>Arthropoda</taxon>
        <taxon>Hexapoda</taxon>
        <taxon>Insecta</taxon>
        <taxon>Pterygota</taxon>
        <taxon>Neoptera</taxon>
        <taxon>Endopterygota</taxon>
        <taxon>Diptera</taxon>
        <taxon>Brachycera</taxon>
        <taxon>Muscomorpha</taxon>
        <taxon>Ephydroidea</taxon>
        <taxon>Drosophilidae</taxon>
        <taxon>Drosophila</taxon>
    </lineage>
</organism>
<evidence type="ECO:0000313" key="2">
    <source>
        <dbReference type="EMBL" id="KAH8386389.1"/>
    </source>
</evidence>
<dbReference type="Proteomes" id="UP001200034">
    <property type="component" value="Unassembled WGS sequence"/>
</dbReference>
<keyword evidence="3" id="KW-1185">Reference proteome</keyword>
<gene>
    <name evidence="2" type="ORF">KR093_000178</name>
</gene>
<comment type="caution">
    <text evidence="2">The sequence shown here is derived from an EMBL/GenBank/DDBJ whole genome shotgun (WGS) entry which is preliminary data.</text>
</comment>
<sequence>MCSLPIAILHIFTLGFSLAVQLAACGAVNIPRRRYKEHDNCGGINGFPSGMCREAASCSTLHSYYAKQQFGPLDVPTCGFKPPFGIELLCCPNTFHVPPSSQQQLGSFQGSHLVTLGYLKPITLDSYVFRCTGVLLSPTHVLATSQCVGQKTVDKPNKVLLGAEDPALYDDSQIEVAIKSTKEFQGELVLFELETALSSSQLTGNVGIARLCQRSDLLRRSNWFAIGYSYNPLVYDSCSKFAQQVQRVNPSECRDVQQQLGAHNLTENQSHLCIQPLAIYASHGGSAECSKCLAYTSSVLHVKRADGSQCVAGIATPAGDECVESNGALYFTNILTPAVQEFLQQNSVPNTL</sequence>
<dbReference type="InterPro" id="IPR009003">
    <property type="entry name" value="Peptidase_S1_PA"/>
</dbReference>
<dbReference type="Gene3D" id="2.40.10.10">
    <property type="entry name" value="Trypsin-like serine proteases"/>
    <property type="match status" value="1"/>
</dbReference>
<evidence type="ECO:0000256" key="1">
    <source>
        <dbReference type="SAM" id="SignalP"/>
    </source>
</evidence>